<sequence>MVAELLFVLQGDGEEGSSAKSILCLCSRVFVEDRKLYKQGLKGFYVNNENDSVGEDLVSEEEERFNSIVCADLSNDHAFGLEENTLDSETELMKSMGLPVQFGSVTSPKAFVFQEFENVEKRCKIRKKKKTTKNRLQKDILEMTQEILQDGHRDDDDYLFDESLIKEDSKNNETCENGAIVPKEFHENEKWENYWHEYGEGLLLQSWQEKNKDGDSVLLAVSEPWSNPELKEKWEQHYNELYWYYWEQFHYWSCQGWTVDASNSTIASTDMLETTATEDSQDIDTGGDCEKILDSEFHSLSVCASCKENPILPDEQCNEILTAIKKINLDSEEVKQSDPADVVDSSGIQGLSSRSDSNPAETSDKGTRERNVSSEKECQPVSERSSRADATGGGGSNNSDDDDEEDEQPPERKPSKLKRSHELDAEEYGQADPESICCLLGLKHGTGQKYRGIPSFSERRMTHFNKNMKFKSEFLDMRTTVRTKNKHIFFTERSDTLFCKQSKTVNKVEKFLKQVNEPLEEKFQDSLLQDVVHHSSTRSDLEEQENDDRSPATLSFQNSALLPSGSASCKAERLIIEEQGKEKEVIAAGDCNSQESETEECPLGRQLVPLDIPDYLQVETEGERDSPKKKKKKKKKQKKTRPSQSLPPEIATDPELAKYWAQRYRLFSRFDEGIQLDREGWFSVTPEKIAEHIAERVKQSFNSDIIIDAFCGVGGNAIQFALAAKKVIAIDIDPAKIALAHNNAEVYSVADQIEFICGDFMQLAPGLKADVVFLSPPWGGPEYATAEIFDVQTMISPNGYPFPHQILSLHFFC</sequence>
<evidence type="ECO:0000313" key="1">
    <source>
        <dbReference type="EMBL" id="KAH8003426.1"/>
    </source>
</evidence>
<comment type="caution">
    <text evidence="1">The sequence shown here is derived from an EMBL/GenBank/DDBJ whole genome shotgun (WGS) entry which is preliminary data.</text>
</comment>
<proteinExistence type="predicted"/>
<reference evidence="1" key="1">
    <citation type="submission" date="2021-08" db="EMBL/GenBank/DDBJ databases">
        <title>The first chromosome-level gecko genome reveals the dynamic sex chromosomes of Neotropical dwarf geckos (Sphaerodactylidae: Sphaerodactylus).</title>
        <authorList>
            <person name="Pinto B.J."/>
            <person name="Keating S.E."/>
            <person name="Gamble T."/>
        </authorList>
    </citation>
    <scope>NUCLEOTIDE SEQUENCE</scope>
    <source>
        <strain evidence="1">TG3544</strain>
    </source>
</reference>
<protein>
    <submittedName>
        <fullName evidence="1">Uncharacterized protein</fullName>
    </submittedName>
</protein>
<accession>A0ACB8FDW4</accession>
<gene>
    <name evidence="1" type="ORF">K3G42_018432</name>
</gene>
<evidence type="ECO:0000313" key="2">
    <source>
        <dbReference type="Proteomes" id="UP000827872"/>
    </source>
</evidence>
<dbReference type="EMBL" id="CM037622">
    <property type="protein sequence ID" value="KAH8003426.1"/>
    <property type="molecule type" value="Genomic_DNA"/>
</dbReference>
<keyword evidence="2" id="KW-1185">Reference proteome</keyword>
<name>A0ACB8FDW4_9SAUR</name>
<organism evidence="1 2">
    <name type="scientific">Sphaerodactylus townsendi</name>
    <dbReference type="NCBI Taxonomy" id="933632"/>
    <lineage>
        <taxon>Eukaryota</taxon>
        <taxon>Metazoa</taxon>
        <taxon>Chordata</taxon>
        <taxon>Craniata</taxon>
        <taxon>Vertebrata</taxon>
        <taxon>Euteleostomi</taxon>
        <taxon>Lepidosauria</taxon>
        <taxon>Squamata</taxon>
        <taxon>Bifurcata</taxon>
        <taxon>Gekkota</taxon>
        <taxon>Sphaerodactylidae</taxon>
        <taxon>Sphaerodactylus</taxon>
    </lineage>
</organism>
<dbReference type="Proteomes" id="UP000827872">
    <property type="component" value="Linkage Group LG09"/>
</dbReference>